<dbReference type="NCBIfam" id="NF009897">
    <property type="entry name" value="PRK13357.1"/>
    <property type="match status" value="1"/>
</dbReference>
<dbReference type="AlphaFoldDB" id="A0A1Z5KCE6"/>
<evidence type="ECO:0000256" key="7">
    <source>
        <dbReference type="ARBA" id="ARBA00023304"/>
    </source>
</evidence>
<gene>
    <name evidence="12" type="ORF">FisN_12Hh339</name>
</gene>
<comment type="caution">
    <text evidence="12">The sequence shown here is derived from an EMBL/GenBank/DDBJ whole genome shotgun (WGS) entry which is preliminary data.</text>
</comment>
<evidence type="ECO:0000313" key="13">
    <source>
        <dbReference type="Proteomes" id="UP000198406"/>
    </source>
</evidence>
<dbReference type="SUPFAM" id="SSF56752">
    <property type="entry name" value="D-aminoacid aminotransferase-like PLP-dependent enzymes"/>
    <property type="match status" value="1"/>
</dbReference>
<keyword evidence="7 11" id="KW-0100">Branched-chain amino acid biosynthesis</keyword>
<dbReference type="CDD" id="cd01557">
    <property type="entry name" value="BCAT_beta_family"/>
    <property type="match status" value="1"/>
</dbReference>
<reference evidence="12 13" key="1">
    <citation type="journal article" date="2015" name="Plant Cell">
        <title>Oil accumulation by the oleaginous diatom Fistulifera solaris as revealed by the genome and transcriptome.</title>
        <authorList>
            <person name="Tanaka T."/>
            <person name="Maeda Y."/>
            <person name="Veluchamy A."/>
            <person name="Tanaka M."/>
            <person name="Abida H."/>
            <person name="Marechal E."/>
            <person name="Bowler C."/>
            <person name="Muto M."/>
            <person name="Sunaga Y."/>
            <person name="Tanaka M."/>
            <person name="Yoshino T."/>
            <person name="Taniguchi T."/>
            <person name="Fukuda Y."/>
            <person name="Nemoto M."/>
            <person name="Matsumoto M."/>
            <person name="Wong P.S."/>
            <person name="Aburatani S."/>
            <person name="Fujibuchi W."/>
        </authorList>
    </citation>
    <scope>NUCLEOTIDE SEQUENCE [LARGE SCALE GENOMIC DNA]</scope>
    <source>
        <strain evidence="12 13">JPCC DA0580</strain>
    </source>
</reference>
<dbReference type="PANTHER" id="PTHR11825">
    <property type="entry name" value="SUBGROUP IIII AMINOTRANSFERASE"/>
    <property type="match status" value="1"/>
</dbReference>
<organism evidence="12 13">
    <name type="scientific">Fistulifera solaris</name>
    <name type="common">Oleaginous diatom</name>
    <dbReference type="NCBI Taxonomy" id="1519565"/>
    <lineage>
        <taxon>Eukaryota</taxon>
        <taxon>Sar</taxon>
        <taxon>Stramenopiles</taxon>
        <taxon>Ochrophyta</taxon>
        <taxon>Bacillariophyta</taxon>
        <taxon>Bacillariophyceae</taxon>
        <taxon>Bacillariophycidae</taxon>
        <taxon>Naviculales</taxon>
        <taxon>Naviculaceae</taxon>
        <taxon>Fistulifera</taxon>
    </lineage>
</organism>
<comment type="catalytic activity">
    <reaction evidence="11">
        <text>L-isoleucine + 2-oxoglutarate = (S)-3-methyl-2-oxopentanoate + L-glutamate</text>
        <dbReference type="Rhea" id="RHEA:24801"/>
        <dbReference type="ChEBI" id="CHEBI:16810"/>
        <dbReference type="ChEBI" id="CHEBI:29985"/>
        <dbReference type="ChEBI" id="CHEBI:35146"/>
        <dbReference type="ChEBI" id="CHEBI:58045"/>
        <dbReference type="EC" id="2.6.1.42"/>
    </reaction>
</comment>
<protein>
    <recommendedName>
        <fullName evidence="11">Branched-chain-amino-acid aminotransferase</fullName>
        <ecNumber evidence="11">2.6.1.42</ecNumber>
    </recommendedName>
</protein>
<evidence type="ECO:0000256" key="8">
    <source>
        <dbReference type="PIRSR" id="PIRSR006468-1"/>
    </source>
</evidence>
<evidence type="ECO:0000313" key="12">
    <source>
        <dbReference type="EMBL" id="GAX23761.1"/>
    </source>
</evidence>
<dbReference type="OrthoDB" id="1732691at2759"/>
<dbReference type="PIRSF" id="PIRSF006468">
    <property type="entry name" value="BCAT1"/>
    <property type="match status" value="1"/>
</dbReference>
<accession>A0A1Z5KCE6</accession>
<proteinExistence type="inferred from homology"/>
<keyword evidence="13" id="KW-1185">Reference proteome</keyword>
<evidence type="ECO:0000256" key="11">
    <source>
        <dbReference type="RuleBase" id="RU004517"/>
    </source>
</evidence>
<dbReference type="GO" id="GO:0052654">
    <property type="term" value="F:L-leucine-2-oxoglutarate transaminase activity"/>
    <property type="evidence" value="ECO:0007669"/>
    <property type="project" value="RHEA"/>
</dbReference>
<comment type="similarity">
    <text evidence="2 9">Belongs to the class-IV pyridoxal-phosphate-dependent aminotransferase family.</text>
</comment>
<dbReference type="NCBIfam" id="TIGR01123">
    <property type="entry name" value="ilvE_II"/>
    <property type="match status" value="1"/>
</dbReference>
<sequence>MLIFFSTTITTLRTATRCSSITTRRSIHSSQLTIERTQDTTRFDQRPPNEHLQFGTTLSDHMLLIEWHQSEQWSAPRIVPYQNIQLSPAASSLQYGLQCFEGMKAYKSLVDDDSLRMFRPDKNMQRLAHSMERLQMPGANFDHEELLRCIAELIKVDAKWIPYGEGYSLYLRPTVIATTKALGLAAPDSILLYVITSPVGPYYKTGFQPIRLMTSTDYVRAWPGGTGNAKVGGNYAPTMKPQFLAAEHGCSQILWLFGENEEITEVGAMNVFFYLINEDTQRLELVTAPLTRGDILPGVTRDSILHLARSWGDFDVSERYVTMAEIAKAAEDGRLIEAFGAGTAAVVTPISSIRHKGKDIDISTETGELTRRIWNEITGIQYGKIAGPPGWSVKL</sequence>
<dbReference type="InterPro" id="IPR001544">
    <property type="entry name" value="Aminotrans_IV"/>
</dbReference>
<evidence type="ECO:0000256" key="1">
    <source>
        <dbReference type="ARBA" id="ARBA00001933"/>
    </source>
</evidence>
<dbReference type="Gene3D" id="3.30.470.10">
    <property type="match status" value="1"/>
</dbReference>
<evidence type="ECO:0000256" key="6">
    <source>
        <dbReference type="ARBA" id="ARBA00022898"/>
    </source>
</evidence>
<dbReference type="GO" id="GO:0008652">
    <property type="term" value="P:amino acid biosynthetic process"/>
    <property type="evidence" value="ECO:0007669"/>
    <property type="project" value="UniProtKB-KW"/>
</dbReference>
<dbReference type="InterPro" id="IPR043131">
    <property type="entry name" value="BCAT-like_N"/>
</dbReference>
<name>A0A1Z5KCE6_FISSO</name>
<dbReference type="Pfam" id="PF01063">
    <property type="entry name" value="Aminotran_4"/>
    <property type="match status" value="1"/>
</dbReference>
<dbReference type="GO" id="GO:0009082">
    <property type="term" value="P:branched-chain amino acid biosynthetic process"/>
    <property type="evidence" value="ECO:0007669"/>
    <property type="project" value="UniProtKB-KW"/>
</dbReference>
<keyword evidence="4 11" id="KW-0028">Amino-acid biosynthesis</keyword>
<dbReference type="InParanoid" id="A0A1Z5KCE6"/>
<comment type="catalytic activity">
    <reaction evidence="11">
        <text>L-valine + 2-oxoglutarate = 3-methyl-2-oxobutanoate + L-glutamate</text>
        <dbReference type="Rhea" id="RHEA:24813"/>
        <dbReference type="ChEBI" id="CHEBI:11851"/>
        <dbReference type="ChEBI" id="CHEBI:16810"/>
        <dbReference type="ChEBI" id="CHEBI:29985"/>
        <dbReference type="ChEBI" id="CHEBI:57762"/>
        <dbReference type="EC" id="2.6.1.42"/>
    </reaction>
</comment>
<dbReference type="InterPro" id="IPR005786">
    <property type="entry name" value="B_amino_transII"/>
</dbReference>
<dbReference type="InterPro" id="IPR018300">
    <property type="entry name" value="Aminotrans_IV_CS"/>
</dbReference>
<evidence type="ECO:0000256" key="10">
    <source>
        <dbReference type="RuleBase" id="RU004516"/>
    </source>
</evidence>
<dbReference type="PANTHER" id="PTHR11825:SF44">
    <property type="entry name" value="BRANCHED-CHAIN-AMINO-ACID AMINOTRANSFERASE"/>
    <property type="match status" value="1"/>
</dbReference>
<dbReference type="GO" id="GO:0052656">
    <property type="term" value="F:L-isoleucine-2-oxoglutarate transaminase activity"/>
    <property type="evidence" value="ECO:0007669"/>
    <property type="project" value="RHEA"/>
</dbReference>
<keyword evidence="3 11" id="KW-0032">Aminotransferase</keyword>
<comment type="catalytic activity">
    <reaction evidence="11">
        <text>L-leucine + 2-oxoglutarate = 4-methyl-2-oxopentanoate + L-glutamate</text>
        <dbReference type="Rhea" id="RHEA:18321"/>
        <dbReference type="ChEBI" id="CHEBI:16810"/>
        <dbReference type="ChEBI" id="CHEBI:17865"/>
        <dbReference type="ChEBI" id="CHEBI:29985"/>
        <dbReference type="ChEBI" id="CHEBI:57427"/>
        <dbReference type="EC" id="2.6.1.42"/>
    </reaction>
</comment>
<dbReference type="FunFam" id="3.20.10.10:FF:000004">
    <property type="entry name" value="Branched-chain-amino-acid aminotransferase"/>
    <property type="match status" value="1"/>
</dbReference>
<evidence type="ECO:0000256" key="3">
    <source>
        <dbReference type="ARBA" id="ARBA00022576"/>
    </source>
</evidence>
<dbReference type="InterPro" id="IPR036038">
    <property type="entry name" value="Aminotransferase-like"/>
</dbReference>
<evidence type="ECO:0000256" key="4">
    <source>
        <dbReference type="ARBA" id="ARBA00022605"/>
    </source>
</evidence>
<evidence type="ECO:0000256" key="5">
    <source>
        <dbReference type="ARBA" id="ARBA00022679"/>
    </source>
</evidence>
<dbReference type="Proteomes" id="UP000198406">
    <property type="component" value="Unassembled WGS sequence"/>
</dbReference>
<dbReference type="InterPro" id="IPR033939">
    <property type="entry name" value="BCAT_family"/>
</dbReference>
<dbReference type="EC" id="2.6.1.42" evidence="11"/>
<dbReference type="Gene3D" id="3.20.10.10">
    <property type="entry name" value="D-amino Acid Aminotransferase, subunit A, domain 2"/>
    <property type="match status" value="1"/>
</dbReference>
<dbReference type="GO" id="GO:0052655">
    <property type="term" value="F:L-valine-2-oxoglutarate transaminase activity"/>
    <property type="evidence" value="ECO:0007669"/>
    <property type="project" value="RHEA"/>
</dbReference>
<dbReference type="PROSITE" id="PS00770">
    <property type="entry name" value="AA_TRANSFER_CLASS_4"/>
    <property type="match status" value="1"/>
</dbReference>
<dbReference type="EMBL" id="BDSP01000203">
    <property type="protein sequence ID" value="GAX23761.1"/>
    <property type="molecule type" value="Genomic_DNA"/>
</dbReference>
<comment type="cofactor">
    <cofactor evidence="1 10">
        <name>pyridoxal 5'-phosphate</name>
        <dbReference type="ChEBI" id="CHEBI:597326"/>
    </cofactor>
</comment>
<feature type="modified residue" description="N6-(pyridoxal phosphate)lysine" evidence="8">
    <location>
        <position position="230"/>
    </location>
</feature>
<keyword evidence="5 11" id="KW-0808">Transferase</keyword>
<dbReference type="InterPro" id="IPR043132">
    <property type="entry name" value="BCAT-like_C"/>
</dbReference>
<evidence type="ECO:0000256" key="9">
    <source>
        <dbReference type="RuleBase" id="RU004106"/>
    </source>
</evidence>
<keyword evidence="6 10" id="KW-0663">Pyridoxal phosphate</keyword>
<evidence type="ECO:0000256" key="2">
    <source>
        <dbReference type="ARBA" id="ARBA00009320"/>
    </source>
</evidence>